<dbReference type="RefSeq" id="WP_315742550.1">
    <property type="nucleotide sequence ID" value="NZ_JAVYAA010000001.1"/>
</dbReference>
<comment type="similarity">
    <text evidence="1">Belongs to the ABC transporter superfamily.</text>
</comment>
<accession>A0AAJ2JV91</accession>
<dbReference type="PANTHER" id="PTHR24220:SF689">
    <property type="entry name" value="LIPOPROTEIN-RELEASING SYSTEM ATP-BINDING PROTEIN LOLD"/>
    <property type="match status" value="1"/>
</dbReference>
<dbReference type="EMBL" id="JAVYAA010000001">
    <property type="protein sequence ID" value="MDT8974814.1"/>
    <property type="molecule type" value="Genomic_DNA"/>
</dbReference>
<reference evidence="7" key="1">
    <citation type="submission" date="2023-09" db="EMBL/GenBank/DDBJ databases">
        <title>Paenibacillus sp. chi10 Genome sequencing and assembly.</title>
        <authorList>
            <person name="Kim I."/>
        </authorList>
    </citation>
    <scope>NUCLEOTIDE SEQUENCE [LARGE SCALE GENOMIC DNA]</scope>
    <source>
        <strain evidence="7">chi10</strain>
    </source>
</reference>
<keyword evidence="4 6" id="KW-0067">ATP-binding</keyword>
<dbReference type="GO" id="GO:0005524">
    <property type="term" value="F:ATP binding"/>
    <property type="evidence" value="ECO:0007669"/>
    <property type="project" value="UniProtKB-KW"/>
</dbReference>
<dbReference type="SMART" id="SM00382">
    <property type="entry name" value="AAA"/>
    <property type="match status" value="1"/>
</dbReference>
<evidence type="ECO:0000256" key="4">
    <source>
        <dbReference type="ARBA" id="ARBA00022840"/>
    </source>
</evidence>
<protein>
    <submittedName>
        <fullName evidence="6">ABC transporter ATP-binding protein</fullName>
    </submittedName>
</protein>
<dbReference type="InterPro" id="IPR003593">
    <property type="entry name" value="AAA+_ATPase"/>
</dbReference>
<dbReference type="GO" id="GO:0022857">
    <property type="term" value="F:transmembrane transporter activity"/>
    <property type="evidence" value="ECO:0007669"/>
    <property type="project" value="TreeGrafter"/>
</dbReference>
<keyword evidence="7" id="KW-1185">Reference proteome</keyword>
<proteinExistence type="inferred from homology"/>
<evidence type="ECO:0000256" key="1">
    <source>
        <dbReference type="ARBA" id="ARBA00005417"/>
    </source>
</evidence>
<dbReference type="FunFam" id="3.40.50.300:FF:000056">
    <property type="entry name" value="Cell division ATP-binding protein FtsE"/>
    <property type="match status" value="1"/>
</dbReference>
<dbReference type="PANTHER" id="PTHR24220">
    <property type="entry name" value="IMPORT ATP-BINDING PROTEIN"/>
    <property type="match status" value="1"/>
</dbReference>
<dbReference type="InterPro" id="IPR015854">
    <property type="entry name" value="ABC_transpr_LolD-like"/>
</dbReference>
<dbReference type="SUPFAM" id="SSF52540">
    <property type="entry name" value="P-loop containing nucleoside triphosphate hydrolases"/>
    <property type="match status" value="1"/>
</dbReference>
<feature type="domain" description="ABC transporter" evidence="5">
    <location>
        <begin position="5"/>
        <end position="225"/>
    </location>
</feature>
<dbReference type="AlphaFoldDB" id="A0AAJ2JV91"/>
<dbReference type="InterPro" id="IPR027417">
    <property type="entry name" value="P-loop_NTPase"/>
</dbReference>
<evidence type="ECO:0000256" key="2">
    <source>
        <dbReference type="ARBA" id="ARBA00022448"/>
    </source>
</evidence>
<gene>
    <name evidence="6" type="ORF">RQP50_00990</name>
</gene>
<dbReference type="CDD" id="cd03255">
    <property type="entry name" value="ABC_MJ0796_LolCDE_FtsE"/>
    <property type="match status" value="1"/>
</dbReference>
<dbReference type="PROSITE" id="PS50893">
    <property type="entry name" value="ABC_TRANSPORTER_2"/>
    <property type="match status" value="1"/>
</dbReference>
<evidence type="ECO:0000313" key="6">
    <source>
        <dbReference type="EMBL" id="MDT8974814.1"/>
    </source>
</evidence>
<dbReference type="GO" id="GO:0005886">
    <property type="term" value="C:plasma membrane"/>
    <property type="evidence" value="ECO:0007669"/>
    <property type="project" value="TreeGrafter"/>
</dbReference>
<dbReference type="Pfam" id="PF00005">
    <property type="entry name" value="ABC_tran"/>
    <property type="match status" value="1"/>
</dbReference>
<dbReference type="InterPro" id="IPR017871">
    <property type="entry name" value="ABC_transporter-like_CS"/>
</dbReference>
<evidence type="ECO:0000313" key="7">
    <source>
        <dbReference type="Proteomes" id="UP001250538"/>
    </source>
</evidence>
<evidence type="ECO:0000259" key="5">
    <source>
        <dbReference type="PROSITE" id="PS50893"/>
    </source>
</evidence>
<dbReference type="PROSITE" id="PS00211">
    <property type="entry name" value="ABC_TRANSPORTER_1"/>
    <property type="match status" value="1"/>
</dbReference>
<dbReference type="Proteomes" id="UP001250538">
    <property type="component" value="Unassembled WGS sequence"/>
</dbReference>
<comment type="caution">
    <text evidence="6">The sequence shown here is derived from an EMBL/GenBank/DDBJ whole genome shotgun (WGS) entry which is preliminary data.</text>
</comment>
<dbReference type="Gene3D" id="3.40.50.300">
    <property type="entry name" value="P-loop containing nucleotide triphosphate hydrolases"/>
    <property type="match status" value="1"/>
</dbReference>
<evidence type="ECO:0000256" key="3">
    <source>
        <dbReference type="ARBA" id="ARBA00022741"/>
    </source>
</evidence>
<dbReference type="InterPro" id="IPR003439">
    <property type="entry name" value="ABC_transporter-like_ATP-bd"/>
</dbReference>
<sequence>MDAILQFQNLNYHYKSNNKKYTILDNVNFSFQAGHFYTILGPSGSGKTTTLSLASGLDIPRSGSVLFKGTDIRKIGLDSYRNKHVSIIFQSYNLITYMTALQNVVTAMEITGVDVEDKKERALELLKKVGLTEIEAKRKVLQLSGGQQQRVAIARALSCNVDLLIADEPTGNLDQATAFDIIELFKELAHKENKCIIVVTHSPDVARQSDTAVFLEQKDLIIKHM</sequence>
<dbReference type="GO" id="GO:0016887">
    <property type="term" value="F:ATP hydrolysis activity"/>
    <property type="evidence" value="ECO:0007669"/>
    <property type="project" value="InterPro"/>
</dbReference>
<name>A0AAJ2JV91_9BACL</name>
<keyword evidence="3" id="KW-0547">Nucleotide-binding</keyword>
<organism evidence="6 7">
    <name type="scientific">Paenibacillus suaedae</name>
    <dbReference type="NCBI Taxonomy" id="3077233"/>
    <lineage>
        <taxon>Bacteria</taxon>
        <taxon>Bacillati</taxon>
        <taxon>Bacillota</taxon>
        <taxon>Bacilli</taxon>
        <taxon>Bacillales</taxon>
        <taxon>Paenibacillaceae</taxon>
        <taxon>Paenibacillus</taxon>
    </lineage>
</organism>
<keyword evidence="2" id="KW-0813">Transport</keyword>
<dbReference type="InterPro" id="IPR017911">
    <property type="entry name" value="MacB-like_ATP-bd"/>
</dbReference>